<evidence type="ECO:0000256" key="2">
    <source>
        <dbReference type="ARBA" id="ARBA00022730"/>
    </source>
</evidence>
<comment type="similarity">
    <text evidence="1 6">Belongs to the universal ribosomal protein uL1 family.</text>
</comment>
<name>A0AAD9IGX4_PROWI</name>
<comment type="caution">
    <text evidence="7">The sequence shown here is derived from an EMBL/GenBank/DDBJ whole genome shotgun (WGS) entry which is preliminary data.</text>
</comment>
<keyword evidence="2" id="KW-0699">rRNA-binding</keyword>
<dbReference type="PROSITE" id="PS01199">
    <property type="entry name" value="RIBOSOMAL_L1"/>
    <property type="match status" value="1"/>
</dbReference>
<dbReference type="GO" id="GO:0003735">
    <property type="term" value="F:structural constituent of ribosome"/>
    <property type="evidence" value="ECO:0007669"/>
    <property type="project" value="InterPro"/>
</dbReference>
<dbReference type="SUPFAM" id="SSF56808">
    <property type="entry name" value="Ribosomal protein L1"/>
    <property type="match status" value="1"/>
</dbReference>
<dbReference type="GO" id="GO:0006412">
    <property type="term" value="P:translation"/>
    <property type="evidence" value="ECO:0007669"/>
    <property type="project" value="InterPro"/>
</dbReference>
<gene>
    <name evidence="7" type="ORF">QBZ16_000940</name>
</gene>
<dbReference type="FunFam" id="3.40.50.790:FF:000001">
    <property type="entry name" value="50S ribosomal protein L1"/>
    <property type="match status" value="1"/>
</dbReference>
<evidence type="ECO:0000313" key="8">
    <source>
        <dbReference type="Proteomes" id="UP001255856"/>
    </source>
</evidence>
<keyword evidence="8" id="KW-1185">Reference proteome</keyword>
<dbReference type="Pfam" id="PF00687">
    <property type="entry name" value="Ribosomal_L1"/>
    <property type="match status" value="1"/>
</dbReference>
<dbReference type="GO" id="GO:0015934">
    <property type="term" value="C:large ribosomal subunit"/>
    <property type="evidence" value="ECO:0007669"/>
    <property type="project" value="InterPro"/>
</dbReference>
<dbReference type="PANTHER" id="PTHR36427">
    <property type="entry name" value="54S RIBOSOMAL PROTEIN L1, MITOCHONDRIAL"/>
    <property type="match status" value="1"/>
</dbReference>
<dbReference type="InterPro" id="IPR005878">
    <property type="entry name" value="Ribosom_uL1_bac-type"/>
</dbReference>
<dbReference type="GO" id="GO:0019843">
    <property type="term" value="F:rRNA binding"/>
    <property type="evidence" value="ECO:0007669"/>
    <property type="project" value="UniProtKB-KW"/>
</dbReference>
<reference evidence="7" key="1">
    <citation type="submission" date="2021-01" db="EMBL/GenBank/DDBJ databases">
        <authorList>
            <person name="Eckstrom K.M.E."/>
        </authorList>
    </citation>
    <scope>NUCLEOTIDE SEQUENCE</scope>
    <source>
        <strain evidence="7">UVCC 0001</strain>
    </source>
</reference>
<evidence type="ECO:0000256" key="4">
    <source>
        <dbReference type="ARBA" id="ARBA00022980"/>
    </source>
</evidence>
<keyword evidence="3" id="KW-0694">RNA-binding</keyword>
<organism evidence="7 8">
    <name type="scientific">Prototheca wickerhamii</name>
    <dbReference type="NCBI Taxonomy" id="3111"/>
    <lineage>
        <taxon>Eukaryota</taxon>
        <taxon>Viridiplantae</taxon>
        <taxon>Chlorophyta</taxon>
        <taxon>core chlorophytes</taxon>
        <taxon>Trebouxiophyceae</taxon>
        <taxon>Chlorellales</taxon>
        <taxon>Chlorellaceae</taxon>
        <taxon>Prototheca</taxon>
    </lineage>
</organism>
<accession>A0AAD9IGX4</accession>
<proteinExistence type="inferred from homology"/>
<dbReference type="Proteomes" id="UP001255856">
    <property type="component" value="Unassembled WGS sequence"/>
</dbReference>
<dbReference type="InterPro" id="IPR016095">
    <property type="entry name" value="Ribosomal_uL1_3-a/b-sand"/>
</dbReference>
<sequence length="263" mass="26828">MHSARAASTSGTAPEPAAFRTLDGLPFPTLVLSKRKEFLTPVSLQEAIALVKAGRRSRFDETVDLALNLGIDPRRGDQMVRGATELPHGTGRAVRVAVFATGQDAIAAQEAGAEVVGGEELIASIAGGASLDFDRAVATPAMMPKVGRVARILGPRGLMPNPKLGTVTASPAEAVAALKRGRVEFRADKGGVVHAGLGKRSFADEALFDNVAAYVAAILAARPKGLKGGVGGYVKGATLSTTMGVGVPVSIASLVQAAAATRA</sequence>
<dbReference type="NCBIfam" id="TIGR01169">
    <property type="entry name" value="rplA_bact"/>
    <property type="match status" value="1"/>
</dbReference>
<dbReference type="InterPro" id="IPR023674">
    <property type="entry name" value="Ribosomal_uL1-like"/>
</dbReference>
<dbReference type="Gene3D" id="3.40.50.790">
    <property type="match status" value="1"/>
</dbReference>
<dbReference type="AlphaFoldDB" id="A0AAD9IGX4"/>
<evidence type="ECO:0000256" key="1">
    <source>
        <dbReference type="ARBA" id="ARBA00010531"/>
    </source>
</evidence>
<dbReference type="CDD" id="cd00403">
    <property type="entry name" value="Ribosomal_L1"/>
    <property type="match status" value="1"/>
</dbReference>
<evidence type="ECO:0000313" key="7">
    <source>
        <dbReference type="EMBL" id="KAK2076415.1"/>
    </source>
</evidence>
<evidence type="ECO:0000256" key="6">
    <source>
        <dbReference type="RuleBase" id="RU000659"/>
    </source>
</evidence>
<dbReference type="PANTHER" id="PTHR36427:SF4">
    <property type="entry name" value="RIBOSOMAL PROTEIN L1P_L10E FAMILY"/>
    <property type="match status" value="1"/>
</dbReference>
<dbReference type="Gene3D" id="3.30.190.20">
    <property type="match status" value="1"/>
</dbReference>
<dbReference type="InterPro" id="IPR028364">
    <property type="entry name" value="Ribosomal_uL1/biogenesis"/>
</dbReference>
<keyword evidence="4 6" id="KW-0689">Ribosomal protein</keyword>
<dbReference type="HAMAP" id="MF_01318_B">
    <property type="entry name" value="Ribosomal_uL1_B"/>
    <property type="match status" value="1"/>
</dbReference>
<evidence type="ECO:0000256" key="3">
    <source>
        <dbReference type="ARBA" id="ARBA00022884"/>
    </source>
</evidence>
<evidence type="ECO:0000256" key="5">
    <source>
        <dbReference type="ARBA" id="ARBA00023274"/>
    </source>
</evidence>
<keyword evidence="5 6" id="KW-0687">Ribonucleoprotein</keyword>
<dbReference type="InterPro" id="IPR023673">
    <property type="entry name" value="Ribosomal_uL1_CS"/>
</dbReference>
<dbReference type="EMBL" id="JASFZW010000010">
    <property type="protein sequence ID" value="KAK2076415.1"/>
    <property type="molecule type" value="Genomic_DNA"/>
</dbReference>
<protein>
    <recommendedName>
        <fullName evidence="6">Ribosomal protein</fullName>
    </recommendedName>
</protein>